<dbReference type="AlphaFoldDB" id="A9BXF8"/>
<evidence type="ECO:0000313" key="3">
    <source>
        <dbReference type="EMBL" id="ABX38234.1"/>
    </source>
</evidence>
<evidence type="ECO:0000256" key="1">
    <source>
        <dbReference type="ARBA" id="ARBA00006336"/>
    </source>
</evidence>
<reference evidence="3 4" key="1">
    <citation type="journal article" date="2004" name="Appl. Environ. Microbiol.">
        <title>Mineralization of individual congeners of linear alkylbenzenesulfonate by defined pairs of heterotrophic bacteria.</title>
        <authorList>
            <person name="Schleheck D."/>
            <person name="Knepper T.P."/>
            <person name="Fischer K."/>
            <person name="Cook A.M."/>
        </authorList>
    </citation>
    <scope>NUCLEOTIDE SEQUENCE [LARGE SCALE GENOMIC DNA]</scope>
    <source>
        <strain evidence="4">DSM 14801 / SPH-1</strain>
    </source>
</reference>
<dbReference type="SUPFAM" id="SSF52499">
    <property type="entry name" value="Isochorismatase-like hydrolases"/>
    <property type="match status" value="1"/>
</dbReference>
<dbReference type="KEGG" id="dac:Daci_5605"/>
<name>A9BXF8_DELAS</name>
<evidence type="ECO:0000256" key="2">
    <source>
        <dbReference type="ARBA" id="ARBA00022801"/>
    </source>
</evidence>
<evidence type="ECO:0008006" key="5">
    <source>
        <dbReference type="Google" id="ProtNLM"/>
    </source>
</evidence>
<dbReference type="eggNOG" id="COG1335">
    <property type="taxonomic scope" value="Bacteria"/>
</dbReference>
<sequence>MQAPPSWGFLREVSLAGTRVLASSLWRTALAHYTWTLVSVSLHPPTHSAKPMPSTTQLLVIDPQNDFCDLPEDWCPGGQRPSLPVTGAHADMQRLAGWIRREGARIDEIMVTLDSHQRYDIAHPAFWQQGDGSEVVPFTPITAAQVRAGVFRPRNAEALQRSLDYLDALEANSRYTLMVWPVHCEVGSWGHGIHADVLAACGDWQQQRQRAVYNVFKGLNPWTEHYSALLAEVPDPADPATLLNTALLERLGQADILVVAGEASSHCVRSTVEHLVEHLPHPERIVLMHDAMSPVPGFESAHHDFLAAMQARGLRLASSQELHL</sequence>
<dbReference type="InterPro" id="IPR052347">
    <property type="entry name" value="Isochorismatase_Nicotinamidase"/>
</dbReference>
<dbReference type="HOGENOM" id="CLU_067099_0_0_4"/>
<reference evidence="4" key="2">
    <citation type="submission" date="2007-11" db="EMBL/GenBank/DDBJ databases">
        <title>Complete sequence of Delftia acidovorans DSM 14801 / SPH-1.</title>
        <authorList>
            <person name="Copeland A."/>
            <person name="Lucas S."/>
            <person name="Lapidus A."/>
            <person name="Barry K."/>
            <person name="Glavina del Rio T."/>
            <person name="Dalin E."/>
            <person name="Tice H."/>
            <person name="Pitluck S."/>
            <person name="Lowry S."/>
            <person name="Clum A."/>
            <person name="Schmutz J."/>
            <person name="Larimer F."/>
            <person name="Land M."/>
            <person name="Hauser L."/>
            <person name="Kyrpides N."/>
            <person name="Kim E."/>
            <person name="Schleheck D."/>
            <person name="Richardson P."/>
        </authorList>
    </citation>
    <scope>NUCLEOTIDE SEQUENCE [LARGE SCALE GENOMIC DNA]</scope>
    <source>
        <strain evidence="4">DSM 14801 / SPH-1</strain>
    </source>
</reference>
<protein>
    <recommendedName>
        <fullName evidence="5">Cysteine hydrolase</fullName>
    </recommendedName>
</protein>
<accession>A9BXF8</accession>
<dbReference type="PANTHER" id="PTHR11080">
    <property type="entry name" value="PYRAZINAMIDASE/NICOTINAMIDASE"/>
    <property type="match status" value="1"/>
</dbReference>
<dbReference type="EMBL" id="CP000884">
    <property type="protein sequence ID" value="ABX38234.1"/>
    <property type="molecule type" value="Genomic_DNA"/>
</dbReference>
<organism evidence="3 4">
    <name type="scientific">Delftia acidovorans (strain DSM 14801 / SPH-1)</name>
    <dbReference type="NCBI Taxonomy" id="398578"/>
    <lineage>
        <taxon>Bacteria</taxon>
        <taxon>Pseudomonadati</taxon>
        <taxon>Pseudomonadota</taxon>
        <taxon>Betaproteobacteria</taxon>
        <taxon>Burkholderiales</taxon>
        <taxon>Comamonadaceae</taxon>
        <taxon>Delftia</taxon>
    </lineage>
</organism>
<proteinExistence type="inferred from homology"/>
<gene>
    <name evidence="3" type="ordered locus">Daci_5605</name>
</gene>
<dbReference type="PANTHER" id="PTHR11080:SF2">
    <property type="entry name" value="LD05707P"/>
    <property type="match status" value="1"/>
</dbReference>
<dbReference type="STRING" id="398578.Daci_5605"/>
<keyword evidence="2" id="KW-0378">Hydrolase</keyword>
<evidence type="ECO:0000313" key="4">
    <source>
        <dbReference type="Proteomes" id="UP000000784"/>
    </source>
</evidence>
<dbReference type="GO" id="GO:0016787">
    <property type="term" value="F:hydrolase activity"/>
    <property type="evidence" value="ECO:0007669"/>
    <property type="project" value="UniProtKB-KW"/>
</dbReference>
<dbReference type="Gene3D" id="3.40.50.850">
    <property type="entry name" value="Isochorismatase-like"/>
    <property type="match status" value="1"/>
</dbReference>
<keyword evidence="4" id="KW-1185">Reference proteome</keyword>
<dbReference type="InterPro" id="IPR036380">
    <property type="entry name" value="Isochorismatase-like_sf"/>
</dbReference>
<comment type="similarity">
    <text evidence="1">Belongs to the isochorismatase family.</text>
</comment>
<dbReference type="Proteomes" id="UP000000784">
    <property type="component" value="Chromosome"/>
</dbReference>